<dbReference type="AlphaFoldDB" id="A0A1U7J2A3"/>
<comment type="caution">
    <text evidence="7">The sequence shown here is derived from an EMBL/GenBank/DDBJ whole genome shotgun (WGS) entry which is preliminary data.</text>
</comment>
<evidence type="ECO:0000313" key="7">
    <source>
        <dbReference type="EMBL" id="OKH46194.1"/>
    </source>
</evidence>
<gene>
    <name evidence="7" type="ORF">NIES30_18050</name>
</gene>
<dbReference type="InterPro" id="IPR002549">
    <property type="entry name" value="AI-2E-like"/>
</dbReference>
<dbReference type="PANTHER" id="PTHR21716:SF62">
    <property type="entry name" value="TRANSPORT PROTEIN YDBI-RELATED"/>
    <property type="match status" value="1"/>
</dbReference>
<dbReference type="GO" id="GO:0055085">
    <property type="term" value="P:transmembrane transport"/>
    <property type="evidence" value="ECO:0007669"/>
    <property type="project" value="TreeGrafter"/>
</dbReference>
<protein>
    <submittedName>
        <fullName evidence="7">AI-2E family transporter</fullName>
    </submittedName>
</protein>
<dbReference type="RefSeq" id="WP_073609827.1">
    <property type="nucleotide sequence ID" value="NZ_MRCG01000014.1"/>
</dbReference>
<evidence type="ECO:0000256" key="2">
    <source>
        <dbReference type="ARBA" id="ARBA00009773"/>
    </source>
</evidence>
<comment type="subcellular location">
    <subcellularLocation>
        <location evidence="1">Membrane</location>
        <topology evidence="1">Multi-pass membrane protein</topology>
    </subcellularLocation>
</comment>
<feature type="transmembrane region" description="Helical" evidence="6">
    <location>
        <begin position="55"/>
        <end position="80"/>
    </location>
</feature>
<keyword evidence="3 6" id="KW-0812">Transmembrane</keyword>
<organism evidence="7 8">
    <name type="scientific">Phormidium tenue NIES-30</name>
    <dbReference type="NCBI Taxonomy" id="549789"/>
    <lineage>
        <taxon>Bacteria</taxon>
        <taxon>Bacillati</taxon>
        <taxon>Cyanobacteriota</taxon>
        <taxon>Cyanophyceae</taxon>
        <taxon>Oscillatoriophycideae</taxon>
        <taxon>Oscillatoriales</taxon>
        <taxon>Oscillatoriaceae</taxon>
        <taxon>Phormidium</taxon>
    </lineage>
</organism>
<reference evidence="7 8" key="1">
    <citation type="submission" date="2016-11" db="EMBL/GenBank/DDBJ databases">
        <title>Draft Genome Sequences of Nine Cyanobacterial Strains from Diverse Habitats.</title>
        <authorList>
            <person name="Zhu T."/>
            <person name="Hou S."/>
            <person name="Lu X."/>
            <person name="Hess W.R."/>
        </authorList>
    </citation>
    <scope>NUCLEOTIDE SEQUENCE [LARGE SCALE GENOMIC DNA]</scope>
    <source>
        <strain evidence="7 8">NIES-30</strain>
    </source>
</reference>
<feature type="transmembrane region" description="Helical" evidence="6">
    <location>
        <begin position="25"/>
        <end position="43"/>
    </location>
</feature>
<keyword evidence="8" id="KW-1185">Reference proteome</keyword>
<name>A0A1U7J2A3_9CYAN</name>
<dbReference type="OrthoDB" id="506451at2"/>
<dbReference type="Proteomes" id="UP000185557">
    <property type="component" value="Unassembled WGS sequence"/>
</dbReference>
<evidence type="ECO:0000256" key="6">
    <source>
        <dbReference type="SAM" id="Phobius"/>
    </source>
</evidence>
<dbReference type="GO" id="GO:0016020">
    <property type="term" value="C:membrane"/>
    <property type="evidence" value="ECO:0007669"/>
    <property type="project" value="UniProtKB-SubCell"/>
</dbReference>
<dbReference type="Pfam" id="PF01594">
    <property type="entry name" value="AI-2E_transport"/>
    <property type="match status" value="1"/>
</dbReference>
<dbReference type="STRING" id="549789.NIES30_18050"/>
<sequence>MQLGKWVGLLALGVSIYFLWEIRQVLLLLFAAVVIATVLNRVVRVLRRLRIKRGLAIAITIALLLLTVFGLFAIILPRFIDQLQNLSGLLPAALERLSTSYEWFQGRIPGMALGENQGVDRLLDQVQALISSTFGNFFLILNSSINAVVNLFLVLAATVMLLVNPGSYRRTVIAAFPVFYRDRVNEILNKCEHSLVGWFQGTLAGMVTIGTLSYIGLLILGVPLPLVNAILAGLLEIVPNVGPIISAVPPILLALLDAPWKGFAVLILYFLIQQFESLALMPILMKRAVSLMPLFTLLSVVVFASLFGLLGLFLAVPLLIVVQIWLQEVLVKDVMDRWQAPPAPSRDQQLHQR</sequence>
<evidence type="ECO:0000256" key="4">
    <source>
        <dbReference type="ARBA" id="ARBA00022989"/>
    </source>
</evidence>
<keyword evidence="4 6" id="KW-1133">Transmembrane helix</keyword>
<feature type="transmembrane region" description="Helical" evidence="6">
    <location>
        <begin position="137"/>
        <end position="163"/>
    </location>
</feature>
<keyword evidence="5 6" id="KW-0472">Membrane</keyword>
<evidence type="ECO:0000256" key="3">
    <source>
        <dbReference type="ARBA" id="ARBA00022692"/>
    </source>
</evidence>
<accession>A0A1U7J2A3</accession>
<evidence type="ECO:0000256" key="1">
    <source>
        <dbReference type="ARBA" id="ARBA00004141"/>
    </source>
</evidence>
<evidence type="ECO:0000256" key="5">
    <source>
        <dbReference type="ARBA" id="ARBA00023136"/>
    </source>
</evidence>
<dbReference type="EMBL" id="MRCG01000014">
    <property type="protein sequence ID" value="OKH46194.1"/>
    <property type="molecule type" value="Genomic_DNA"/>
</dbReference>
<proteinExistence type="inferred from homology"/>
<evidence type="ECO:0000313" key="8">
    <source>
        <dbReference type="Proteomes" id="UP000185557"/>
    </source>
</evidence>
<dbReference type="PANTHER" id="PTHR21716">
    <property type="entry name" value="TRANSMEMBRANE PROTEIN"/>
    <property type="match status" value="1"/>
</dbReference>
<feature type="transmembrane region" description="Helical" evidence="6">
    <location>
        <begin position="293"/>
        <end position="326"/>
    </location>
</feature>
<comment type="similarity">
    <text evidence="2">Belongs to the autoinducer-2 exporter (AI-2E) (TC 2.A.86) family.</text>
</comment>